<keyword evidence="3" id="KW-1185">Reference proteome</keyword>
<feature type="domain" description="BioF2-like acetyltransferase" evidence="1">
    <location>
        <begin position="111"/>
        <end position="260"/>
    </location>
</feature>
<dbReference type="Pfam" id="PF13480">
    <property type="entry name" value="Acetyltransf_6"/>
    <property type="match status" value="1"/>
</dbReference>
<dbReference type="Gene3D" id="3.40.630.30">
    <property type="match status" value="1"/>
</dbReference>
<accession>A0A1V2EV88</accession>
<dbReference type="SUPFAM" id="SSF55729">
    <property type="entry name" value="Acyl-CoA N-acyltransferases (Nat)"/>
    <property type="match status" value="1"/>
</dbReference>
<reference evidence="2 3" key="1">
    <citation type="submission" date="2016-11" db="EMBL/GenBank/DDBJ databases">
        <title>Genome sequence of Sphingomonas jeddahensis G39.</title>
        <authorList>
            <person name="Poehlein A."/>
            <person name="Wuebbeler J.H."/>
            <person name="Steinbuechel A."/>
            <person name="Daniel R."/>
        </authorList>
    </citation>
    <scope>NUCLEOTIDE SEQUENCE [LARGE SCALE GENOMIC DNA]</scope>
    <source>
        <strain evidence="2 3">G39</strain>
    </source>
</reference>
<organism evidence="2 3">
    <name type="scientific">Sphingomonas jeddahensis</name>
    <dbReference type="NCBI Taxonomy" id="1915074"/>
    <lineage>
        <taxon>Bacteria</taxon>
        <taxon>Pseudomonadati</taxon>
        <taxon>Pseudomonadota</taxon>
        <taxon>Alphaproteobacteria</taxon>
        <taxon>Sphingomonadales</taxon>
        <taxon>Sphingomonadaceae</taxon>
        <taxon>Sphingomonas</taxon>
    </lineage>
</organism>
<protein>
    <recommendedName>
        <fullName evidence="1">BioF2-like acetyltransferase domain-containing protein</fullName>
    </recommendedName>
</protein>
<dbReference type="STRING" id="1915074.SPHI_17140"/>
<dbReference type="InterPro" id="IPR038740">
    <property type="entry name" value="BioF2-like_GNAT_dom"/>
</dbReference>
<proteinExistence type="predicted"/>
<sequence length="307" mass="34353">MITAETLALRETHERIGLFKIPSLRSATNPHSARYDAPPGTALPRDLPARLFAGRAIGSIRIDYLPENAALLSAARGWSANFRVRIAPHALTPVVDCRQSYDTWFAARSKRIRQRLRGHGKQVFDALGMTVEFRSGDPTQSDLFERILDVEQSGWKGRGGTAIRDNADELRFYTALVQRAAAASALKVALLWHGDTLAAFEFGVIGEGRLFLLKVGYDERYADLSVGYLLAAEHIRHCCEQPAIHWYDKMGNGMHPAEYKLRFADHCDTLYRATIYAPGLRGALLHGRDVARARAKAWRDRRREAAA</sequence>
<comment type="caution">
    <text evidence="2">The sequence shown here is derived from an EMBL/GenBank/DDBJ whole genome shotgun (WGS) entry which is preliminary data.</text>
</comment>
<dbReference type="EMBL" id="MPSB01000006">
    <property type="protein sequence ID" value="ONF96099.1"/>
    <property type="molecule type" value="Genomic_DNA"/>
</dbReference>
<dbReference type="AlphaFoldDB" id="A0A1V2EV88"/>
<gene>
    <name evidence="2" type="ORF">SPHI_17140</name>
</gene>
<dbReference type="InterPro" id="IPR016181">
    <property type="entry name" value="Acyl_CoA_acyltransferase"/>
</dbReference>
<dbReference type="Proteomes" id="UP000188729">
    <property type="component" value="Unassembled WGS sequence"/>
</dbReference>
<evidence type="ECO:0000259" key="1">
    <source>
        <dbReference type="Pfam" id="PF13480"/>
    </source>
</evidence>
<evidence type="ECO:0000313" key="2">
    <source>
        <dbReference type="EMBL" id="ONF96099.1"/>
    </source>
</evidence>
<name>A0A1V2EV88_9SPHN</name>
<evidence type="ECO:0000313" key="3">
    <source>
        <dbReference type="Proteomes" id="UP000188729"/>
    </source>
</evidence>